<gene>
    <name evidence="3" type="ORF">ACFPEL_08875</name>
</gene>
<feature type="region of interest" description="Disordered" evidence="1">
    <location>
        <begin position="1"/>
        <end position="56"/>
    </location>
</feature>
<keyword evidence="2" id="KW-0472">Membrane</keyword>
<dbReference type="EMBL" id="JBHSIM010000018">
    <property type="protein sequence ID" value="MFC4832521.1"/>
    <property type="molecule type" value="Genomic_DNA"/>
</dbReference>
<dbReference type="Proteomes" id="UP001595909">
    <property type="component" value="Unassembled WGS sequence"/>
</dbReference>
<evidence type="ECO:0000256" key="1">
    <source>
        <dbReference type="SAM" id="MobiDB-lite"/>
    </source>
</evidence>
<keyword evidence="2" id="KW-1133">Transmembrane helix</keyword>
<proteinExistence type="predicted"/>
<accession>A0ABV9RGS8</accession>
<name>A0ABV9RGS8_9PSEU</name>
<reference evidence="4" key="1">
    <citation type="journal article" date="2019" name="Int. J. Syst. Evol. Microbiol.">
        <title>The Global Catalogue of Microorganisms (GCM) 10K type strain sequencing project: providing services to taxonomists for standard genome sequencing and annotation.</title>
        <authorList>
            <consortium name="The Broad Institute Genomics Platform"/>
            <consortium name="The Broad Institute Genome Sequencing Center for Infectious Disease"/>
            <person name="Wu L."/>
            <person name="Ma J."/>
        </authorList>
    </citation>
    <scope>NUCLEOTIDE SEQUENCE [LARGE SCALE GENOMIC DNA]</scope>
    <source>
        <strain evidence="4">CCUG 50347</strain>
    </source>
</reference>
<keyword evidence="4" id="KW-1185">Reference proteome</keyword>
<evidence type="ECO:0000313" key="4">
    <source>
        <dbReference type="Proteomes" id="UP001595909"/>
    </source>
</evidence>
<evidence type="ECO:0000313" key="3">
    <source>
        <dbReference type="EMBL" id="MFC4832521.1"/>
    </source>
</evidence>
<sequence>MSRHRQPEDEAPAGAAVDPPTGPLTLPPEVAVPQPRAASEPVTPTEEVAEEASGTRHALTIVTARRSMIAPTAPAGPRSGLDGAPGAITRPTRDPITPRTGIALPAEVRREWADAPGSFARMGAEGPRTLPQAALPALPPRPAPPVVWGPWPPEPSMGPPLRRRGPSGRMVAAVAVLVVLLVVLLVGLGVGLVRPELVGLSAGSPFAASGEAAPGSGATSSPVASAPVDPTAELQRLARSDAAATAAVENAWVPQLSSKRPGTVASGRTYDTAAILAEHEQLRARHPGARLLWSGDWPVFGSDDYWVTVLAMPSSSAGGANSWCDRQGFGADDCFARWLARSGGSEGTAVHR</sequence>
<feature type="transmembrane region" description="Helical" evidence="2">
    <location>
        <begin position="171"/>
        <end position="193"/>
    </location>
</feature>
<organism evidence="3 4">
    <name type="scientific">Actinomycetospora chibensis</name>
    <dbReference type="NCBI Taxonomy" id="663606"/>
    <lineage>
        <taxon>Bacteria</taxon>
        <taxon>Bacillati</taxon>
        <taxon>Actinomycetota</taxon>
        <taxon>Actinomycetes</taxon>
        <taxon>Pseudonocardiales</taxon>
        <taxon>Pseudonocardiaceae</taxon>
        <taxon>Actinomycetospora</taxon>
    </lineage>
</organism>
<keyword evidence="2" id="KW-0812">Transmembrane</keyword>
<feature type="compositionally biased region" description="Low complexity" evidence="1">
    <location>
        <begin position="88"/>
        <end position="99"/>
    </location>
</feature>
<feature type="compositionally biased region" description="Low complexity" evidence="1">
    <location>
        <begin position="208"/>
        <end position="227"/>
    </location>
</feature>
<feature type="region of interest" description="Disordered" evidence="1">
    <location>
        <begin position="208"/>
        <end position="229"/>
    </location>
</feature>
<dbReference type="RefSeq" id="WP_274187677.1">
    <property type="nucleotide sequence ID" value="NZ_BAABHN010000018.1"/>
</dbReference>
<evidence type="ECO:0000256" key="2">
    <source>
        <dbReference type="SAM" id="Phobius"/>
    </source>
</evidence>
<feature type="region of interest" description="Disordered" evidence="1">
    <location>
        <begin position="71"/>
        <end position="99"/>
    </location>
</feature>
<comment type="caution">
    <text evidence="3">The sequence shown here is derived from an EMBL/GenBank/DDBJ whole genome shotgun (WGS) entry which is preliminary data.</text>
</comment>
<protein>
    <submittedName>
        <fullName evidence="3">Uncharacterized protein</fullName>
    </submittedName>
</protein>